<feature type="transmembrane region" description="Helical" evidence="1">
    <location>
        <begin position="20"/>
        <end position="38"/>
    </location>
</feature>
<dbReference type="EMBL" id="SACR01000007">
    <property type="protein sequence ID" value="RVU43416.1"/>
    <property type="molecule type" value="Genomic_DNA"/>
</dbReference>
<evidence type="ECO:0000313" key="3">
    <source>
        <dbReference type="Proteomes" id="UP000285575"/>
    </source>
</evidence>
<evidence type="ECO:0000256" key="1">
    <source>
        <dbReference type="SAM" id="Phobius"/>
    </source>
</evidence>
<dbReference type="OrthoDB" id="8591832at2"/>
<dbReference type="Pfam" id="PF11911">
    <property type="entry name" value="DUF3429"/>
    <property type="match status" value="1"/>
</dbReference>
<keyword evidence="3" id="KW-1185">Reference proteome</keyword>
<proteinExistence type="predicted"/>
<feature type="transmembrane region" description="Helical" evidence="1">
    <location>
        <begin position="45"/>
        <end position="69"/>
    </location>
</feature>
<dbReference type="PANTHER" id="PTHR15887:SF1">
    <property type="entry name" value="TRANSMEMBRANE PROTEIN 69"/>
    <property type="match status" value="1"/>
</dbReference>
<feature type="transmembrane region" description="Helical" evidence="1">
    <location>
        <begin position="132"/>
        <end position="150"/>
    </location>
</feature>
<comment type="caution">
    <text evidence="2">The sequence shown here is derived from an EMBL/GenBank/DDBJ whole genome shotgun (WGS) entry which is preliminary data.</text>
</comment>
<name>A0A437R9E3_9BURK</name>
<dbReference type="Proteomes" id="UP000285575">
    <property type="component" value="Unassembled WGS sequence"/>
</dbReference>
<sequence>MNAATLAPAPQDLPVQARRLGAAGLIPFVVGALLVWLVRDPEAHGFVAAALSAYAALILSFLGGIHWGLAFRHEQPPTALLVWGVVPSLVAWPAVLMPAWSGLVIHGALLLVCYAVDRRLYPAEGVARWLTLRFRLSAVAALCCFIGAAGT</sequence>
<dbReference type="RefSeq" id="WP_128230700.1">
    <property type="nucleotide sequence ID" value="NZ_SACR01000007.1"/>
</dbReference>
<reference evidence="2 3" key="1">
    <citation type="submission" date="2019-01" db="EMBL/GenBank/DDBJ databases">
        <authorList>
            <person name="Chen W.-M."/>
        </authorList>
    </citation>
    <scope>NUCLEOTIDE SEQUENCE [LARGE SCALE GENOMIC DNA]</scope>
    <source>
        <strain evidence="2 3">KYPY4</strain>
    </source>
</reference>
<evidence type="ECO:0000313" key="2">
    <source>
        <dbReference type="EMBL" id="RVU43416.1"/>
    </source>
</evidence>
<keyword evidence="1" id="KW-1133">Transmembrane helix</keyword>
<dbReference type="PANTHER" id="PTHR15887">
    <property type="entry name" value="TRANSMEMBRANE PROTEIN 69"/>
    <property type="match status" value="1"/>
</dbReference>
<feature type="transmembrane region" description="Helical" evidence="1">
    <location>
        <begin position="89"/>
        <end position="112"/>
    </location>
</feature>
<protein>
    <submittedName>
        <fullName evidence="2">DUF3429 domain-containing protein</fullName>
    </submittedName>
</protein>
<accession>A0A437R9E3</accession>
<gene>
    <name evidence="2" type="ORF">EOE66_20995</name>
</gene>
<organism evidence="2 3">
    <name type="scientific">Rubrivivax rivuli</name>
    <dbReference type="NCBI Taxonomy" id="1862385"/>
    <lineage>
        <taxon>Bacteria</taxon>
        <taxon>Pseudomonadati</taxon>
        <taxon>Pseudomonadota</taxon>
        <taxon>Betaproteobacteria</taxon>
        <taxon>Burkholderiales</taxon>
        <taxon>Sphaerotilaceae</taxon>
        <taxon>Rubrivivax</taxon>
    </lineage>
</organism>
<dbReference type="AlphaFoldDB" id="A0A437R9E3"/>
<keyword evidence="1" id="KW-0472">Membrane</keyword>
<dbReference type="InterPro" id="IPR021836">
    <property type="entry name" value="DUF3429"/>
</dbReference>
<keyword evidence="1" id="KW-0812">Transmembrane</keyword>